<organism evidence="1">
    <name type="scientific">marine sediment metagenome</name>
    <dbReference type="NCBI Taxonomy" id="412755"/>
    <lineage>
        <taxon>unclassified sequences</taxon>
        <taxon>metagenomes</taxon>
        <taxon>ecological metagenomes</taxon>
    </lineage>
</organism>
<dbReference type="AlphaFoldDB" id="X1II82"/>
<sequence>WEDQKVGVAGHWETRYREVEDWQPCDKTFVDQLLPSEPKNVILSKWDNSDKTVYEGMINGIMYRYYMSYYLVLPGNNLSVPDLWPDDLWVIFKIKYICFEVLNWVKEAYGVWVPPDWKKEWVDTSHLVKSGYWRSYNYNVWVDTSYLKSEGYWEYYTQKTWVDTSHNVWVIDGHTQRTWVDTSDYETRDVWVDTSYWVEAELDPEGKVLHTEKWNENRINYNLSKTGDPDEPRGYEIFFNGEKFVLEADTPGDFQPGSVHVEFLGTGFETD</sequence>
<reference evidence="1" key="1">
    <citation type="journal article" date="2014" name="Front. Microbiol.">
        <title>High frequency of phylogenetically diverse reductive dehalogenase-homologous genes in deep subseafloor sedimentary metagenomes.</title>
        <authorList>
            <person name="Kawai M."/>
            <person name="Futagami T."/>
            <person name="Toyoda A."/>
            <person name="Takaki Y."/>
            <person name="Nishi S."/>
            <person name="Hori S."/>
            <person name="Arai W."/>
            <person name="Tsubouchi T."/>
            <person name="Morono Y."/>
            <person name="Uchiyama I."/>
            <person name="Ito T."/>
            <person name="Fujiyama A."/>
            <person name="Inagaki F."/>
            <person name="Takami H."/>
        </authorList>
    </citation>
    <scope>NUCLEOTIDE SEQUENCE</scope>
    <source>
        <strain evidence="1">Expedition CK06-06</strain>
    </source>
</reference>
<feature type="non-terminal residue" evidence="1">
    <location>
        <position position="1"/>
    </location>
</feature>
<feature type="non-terminal residue" evidence="1">
    <location>
        <position position="271"/>
    </location>
</feature>
<dbReference type="EMBL" id="BARU01026708">
    <property type="protein sequence ID" value="GAH65844.1"/>
    <property type="molecule type" value="Genomic_DNA"/>
</dbReference>
<proteinExistence type="predicted"/>
<gene>
    <name evidence="1" type="ORF">S03H2_42863</name>
</gene>
<accession>X1II82</accession>
<protein>
    <submittedName>
        <fullName evidence="1">Uncharacterized protein</fullName>
    </submittedName>
</protein>
<evidence type="ECO:0000313" key="1">
    <source>
        <dbReference type="EMBL" id="GAH65844.1"/>
    </source>
</evidence>
<name>X1II82_9ZZZZ</name>
<comment type="caution">
    <text evidence="1">The sequence shown here is derived from an EMBL/GenBank/DDBJ whole genome shotgun (WGS) entry which is preliminary data.</text>
</comment>